<accession>A0D3S2</accession>
<dbReference type="AlphaFoldDB" id="A0D3S2"/>
<protein>
    <recommendedName>
        <fullName evidence="4">Transmembrane protein</fullName>
    </recommendedName>
</protein>
<sequence length="156" mass="18241">MIILIIIIQTTHQIVMYEFNASSNNIDGWENYHGISILNTCGGIRYFGSSNSQSYSISRIIFDIESHSHIIVDAQFLGYLLFLITKVLIAIINLILKQTRIQKAMYQLYHPKVRYVVVHNLNTCKLFQLFINIIEELFGYILVNNREGQYHQNQVW</sequence>
<dbReference type="KEGG" id="ptm:GSPATT00039242001"/>
<feature type="non-terminal residue" evidence="2">
    <location>
        <position position="156"/>
    </location>
</feature>
<gene>
    <name evidence="2" type="ORF">GSPATT00039242001</name>
</gene>
<organism evidence="2 3">
    <name type="scientific">Paramecium tetraurelia</name>
    <dbReference type="NCBI Taxonomy" id="5888"/>
    <lineage>
        <taxon>Eukaryota</taxon>
        <taxon>Sar</taxon>
        <taxon>Alveolata</taxon>
        <taxon>Ciliophora</taxon>
        <taxon>Intramacronucleata</taxon>
        <taxon>Oligohymenophorea</taxon>
        <taxon>Peniculida</taxon>
        <taxon>Parameciidae</taxon>
        <taxon>Paramecium</taxon>
    </lineage>
</organism>
<dbReference type="HOGENOM" id="CLU_1691406_0_0_1"/>
<feature type="transmembrane region" description="Helical" evidence="1">
    <location>
        <begin position="76"/>
        <end position="96"/>
    </location>
</feature>
<dbReference type="EMBL" id="CT868282">
    <property type="protein sequence ID" value="CAK77689.1"/>
    <property type="molecule type" value="Genomic_DNA"/>
</dbReference>
<evidence type="ECO:0008006" key="4">
    <source>
        <dbReference type="Google" id="ProtNLM"/>
    </source>
</evidence>
<reference evidence="2 3" key="1">
    <citation type="journal article" date="2006" name="Nature">
        <title>Global trends of whole-genome duplications revealed by the ciliate Paramecium tetraurelia.</title>
        <authorList>
            <consortium name="Genoscope"/>
            <person name="Aury J.-M."/>
            <person name="Jaillon O."/>
            <person name="Duret L."/>
            <person name="Noel B."/>
            <person name="Jubin C."/>
            <person name="Porcel B.M."/>
            <person name="Segurens B."/>
            <person name="Daubin V."/>
            <person name="Anthouard V."/>
            <person name="Aiach N."/>
            <person name="Arnaiz O."/>
            <person name="Billaut A."/>
            <person name="Beisson J."/>
            <person name="Blanc I."/>
            <person name="Bouhouche K."/>
            <person name="Camara F."/>
            <person name="Duharcourt S."/>
            <person name="Guigo R."/>
            <person name="Gogendeau D."/>
            <person name="Katinka M."/>
            <person name="Keller A.-M."/>
            <person name="Kissmehl R."/>
            <person name="Klotz C."/>
            <person name="Koll F."/>
            <person name="Le Moue A."/>
            <person name="Lepere C."/>
            <person name="Malinsky S."/>
            <person name="Nowacki M."/>
            <person name="Nowak J.K."/>
            <person name="Plattner H."/>
            <person name="Poulain J."/>
            <person name="Ruiz F."/>
            <person name="Serrano V."/>
            <person name="Zagulski M."/>
            <person name="Dessen P."/>
            <person name="Betermier M."/>
            <person name="Weissenbach J."/>
            <person name="Scarpelli C."/>
            <person name="Schachter V."/>
            <person name="Sperling L."/>
            <person name="Meyer E."/>
            <person name="Cohen J."/>
            <person name="Wincker P."/>
        </authorList>
    </citation>
    <scope>NUCLEOTIDE SEQUENCE [LARGE SCALE GENOMIC DNA]</scope>
    <source>
        <strain evidence="2 3">Stock d4-2</strain>
    </source>
</reference>
<keyword evidence="3" id="KW-1185">Reference proteome</keyword>
<dbReference type="InParanoid" id="A0D3S2"/>
<evidence type="ECO:0000256" key="1">
    <source>
        <dbReference type="SAM" id="Phobius"/>
    </source>
</evidence>
<evidence type="ECO:0000313" key="3">
    <source>
        <dbReference type="Proteomes" id="UP000000600"/>
    </source>
</evidence>
<dbReference type="Proteomes" id="UP000000600">
    <property type="component" value="Unassembled WGS sequence"/>
</dbReference>
<dbReference type="GeneID" id="5030871"/>
<dbReference type="RefSeq" id="XP_001445086.1">
    <property type="nucleotide sequence ID" value="XM_001445049.1"/>
</dbReference>
<keyword evidence="1" id="KW-1133">Transmembrane helix</keyword>
<keyword evidence="1" id="KW-0812">Transmembrane</keyword>
<proteinExistence type="predicted"/>
<name>A0D3S2_PARTE</name>
<keyword evidence="1" id="KW-0472">Membrane</keyword>
<evidence type="ECO:0000313" key="2">
    <source>
        <dbReference type="EMBL" id="CAK77689.1"/>
    </source>
</evidence>